<evidence type="ECO:0000259" key="6">
    <source>
        <dbReference type="PROSITE" id="PS50931"/>
    </source>
</evidence>
<dbReference type="InterPro" id="IPR005119">
    <property type="entry name" value="LysR_subst-bd"/>
</dbReference>
<keyword evidence="5" id="KW-1133">Transmembrane helix</keyword>
<feature type="domain" description="HTH lysR-type" evidence="6">
    <location>
        <begin position="1"/>
        <end position="58"/>
    </location>
</feature>
<dbReference type="PRINTS" id="PR00039">
    <property type="entry name" value="HTHLYSR"/>
</dbReference>
<keyword evidence="5" id="KW-0472">Membrane</keyword>
<sequence>MDLRQMRYFAAVAEELSYSRASERLNISQSALSRQIQLFEEELGVRLFDRLGRTIALTAAGEELLQRCQTVLSDADAITRRAGELSGGSAGRLRIGATPQTLESVLAPFLPGFQEDFPDVEITLVEDGSARLSEQIERSRLDLAIAGRVAGSPLAGRELFPLGVLAVLPSDSPHLGRSWLDVTALSGENLLLMRRHFMTRQLFDSACEAAGIQPAAMMQSASPHCLLAFVAAGLGTAIIPSTVLLAQLHANVVRLYRGDRQLGCAMSVVWDPRRYMAPVAAAFIEALQAATRADFPGKEFVAGEVPSTISLPARYGA</sequence>
<dbReference type="PANTHER" id="PTHR30346:SF28">
    <property type="entry name" value="HTH-TYPE TRANSCRIPTIONAL REGULATOR CYNR"/>
    <property type="match status" value="1"/>
</dbReference>
<comment type="similarity">
    <text evidence="1">Belongs to the LysR transcriptional regulatory family.</text>
</comment>
<gene>
    <name evidence="7" type="ORF">BXY53_1099</name>
</gene>
<keyword evidence="5" id="KW-0812">Transmembrane</keyword>
<dbReference type="GO" id="GO:0032993">
    <property type="term" value="C:protein-DNA complex"/>
    <property type="evidence" value="ECO:0007669"/>
    <property type="project" value="TreeGrafter"/>
</dbReference>
<feature type="transmembrane region" description="Helical" evidence="5">
    <location>
        <begin position="226"/>
        <end position="248"/>
    </location>
</feature>
<dbReference type="GO" id="GO:0003677">
    <property type="term" value="F:DNA binding"/>
    <property type="evidence" value="ECO:0007669"/>
    <property type="project" value="UniProtKB-KW"/>
</dbReference>
<dbReference type="FunFam" id="1.10.10.10:FF:000001">
    <property type="entry name" value="LysR family transcriptional regulator"/>
    <property type="match status" value="1"/>
</dbReference>
<dbReference type="SUPFAM" id="SSF53850">
    <property type="entry name" value="Periplasmic binding protein-like II"/>
    <property type="match status" value="1"/>
</dbReference>
<dbReference type="RefSeq" id="WP_119060845.1">
    <property type="nucleotide sequence ID" value="NZ_QXDF01000001.1"/>
</dbReference>
<keyword evidence="3" id="KW-0238">DNA-binding</keyword>
<dbReference type="CDD" id="cd05466">
    <property type="entry name" value="PBP2_LTTR_substrate"/>
    <property type="match status" value="1"/>
</dbReference>
<name>A0A397Q4P2_9HYPH</name>
<dbReference type="Gene3D" id="3.40.190.290">
    <property type="match status" value="1"/>
</dbReference>
<organism evidence="7 8">
    <name type="scientific">Dichotomicrobium thermohalophilum</name>
    <dbReference type="NCBI Taxonomy" id="933063"/>
    <lineage>
        <taxon>Bacteria</taxon>
        <taxon>Pseudomonadati</taxon>
        <taxon>Pseudomonadota</taxon>
        <taxon>Alphaproteobacteria</taxon>
        <taxon>Hyphomicrobiales</taxon>
        <taxon>Hyphomicrobiaceae</taxon>
        <taxon>Dichotomicrobium</taxon>
    </lineage>
</organism>
<dbReference type="InterPro" id="IPR036388">
    <property type="entry name" value="WH-like_DNA-bd_sf"/>
</dbReference>
<evidence type="ECO:0000313" key="7">
    <source>
        <dbReference type="EMBL" id="RIA56008.1"/>
    </source>
</evidence>
<keyword evidence="4" id="KW-0804">Transcription</keyword>
<dbReference type="Pfam" id="PF00126">
    <property type="entry name" value="HTH_1"/>
    <property type="match status" value="1"/>
</dbReference>
<evidence type="ECO:0000256" key="4">
    <source>
        <dbReference type="ARBA" id="ARBA00023163"/>
    </source>
</evidence>
<evidence type="ECO:0000256" key="1">
    <source>
        <dbReference type="ARBA" id="ARBA00009437"/>
    </source>
</evidence>
<reference evidence="7 8" key="1">
    <citation type="submission" date="2018-08" db="EMBL/GenBank/DDBJ databases">
        <title>Genomic Encyclopedia of Archaeal and Bacterial Type Strains, Phase II (KMG-II): from individual species to whole genera.</title>
        <authorList>
            <person name="Goeker M."/>
        </authorList>
    </citation>
    <scope>NUCLEOTIDE SEQUENCE [LARGE SCALE GENOMIC DNA]</scope>
    <source>
        <strain evidence="7 8">DSM 5002</strain>
    </source>
</reference>
<protein>
    <submittedName>
        <fullName evidence="7">LysR family transcriptional regulator</fullName>
    </submittedName>
</protein>
<dbReference type="GO" id="GO:0003700">
    <property type="term" value="F:DNA-binding transcription factor activity"/>
    <property type="evidence" value="ECO:0007669"/>
    <property type="project" value="InterPro"/>
</dbReference>
<dbReference type="PROSITE" id="PS50931">
    <property type="entry name" value="HTH_LYSR"/>
    <property type="match status" value="1"/>
</dbReference>
<proteinExistence type="inferred from homology"/>
<dbReference type="PANTHER" id="PTHR30346">
    <property type="entry name" value="TRANSCRIPTIONAL DUAL REGULATOR HCAR-RELATED"/>
    <property type="match status" value="1"/>
</dbReference>
<evidence type="ECO:0000256" key="2">
    <source>
        <dbReference type="ARBA" id="ARBA00023015"/>
    </source>
</evidence>
<evidence type="ECO:0000256" key="5">
    <source>
        <dbReference type="SAM" id="Phobius"/>
    </source>
</evidence>
<dbReference type="InterPro" id="IPR036390">
    <property type="entry name" value="WH_DNA-bd_sf"/>
</dbReference>
<dbReference type="Proteomes" id="UP000266273">
    <property type="component" value="Unassembled WGS sequence"/>
</dbReference>
<dbReference type="InterPro" id="IPR000847">
    <property type="entry name" value="LysR_HTH_N"/>
</dbReference>
<dbReference type="Pfam" id="PF03466">
    <property type="entry name" value="LysR_substrate"/>
    <property type="match status" value="1"/>
</dbReference>
<evidence type="ECO:0000256" key="3">
    <source>
        <dbReference type="ARBA" id="ARBA00023125"/>
    </source>
</evidence>
<dbReference type="AlphaFoldDB" id="A0A397Q4P2"/>
<dbReference type="SUPFAM" id="SSF46785">
    <property type="entry name" value="Winged helix' DNA-binding domain"/>
    <property type="match status" value="1"/>
</dbReference>
<dbReference type="Gene3D" id="1.10.10.10">
    <property type="entry name" value="Winged helix-like DNA-binding domain superfamily/Winged helix DNA-binding domain"/>
    <property type="match status" value="1"/>
</dbReference>
<accession>A0A397Q4P2</accession>
<dbReference type="EMBL" id="QXDF01000001">
    <property type="protein sequence ID" value="RIA56008.1"/>
    <property type="molecule type" value="Genomic_DNA"/>
</dbReference>
<keyword evidence="2" id="KW-0805">Transcription regulation</keyword>
<dbReference type="OrthoDB" id="8208814at2"/>
<keyword evidence="8" id="KW-1185">Reference proteome</keyword>
<evidence type="ECO:0000313" key="8">
    <source>
        <dbReference type="Proteomes" id="UP000266273"/>
    </source>
</evidence>
<comment type="caution">
    <text evidence="7">The sequence shown here is derived from an EMBL/GenBank/DDBJ whole genome shotgun (WGS) entry which is preliminary data.</text>
</comment>